<dbReference type="GO" id="GO:0046872">
    <property type="term" value="F:metal ion binding"/>
    <property type="evidence" value="ECO:0007669"/>
    <property type="project" value="UniProtKB-KW"/>
</dbReference>
<evidence type="ECO:0000256" key="5">
    <source>
        <dbReference type="ARBA" id="ARBA00022777"/>
    </source>
</evidence>
<evidence type="ECO:0000259" key="7">
    <source>
        <dbReference type="Pfam" id="PF00391"/>
    </source>
</evidence>
<dbReference type="PANTHER" id="PTHR46244:SF1">
    <property type="entry name" value="PHOSPHOENOLPYRUVATE-DEPENDENT PHOSPHOTRANSFERASE SYSTEM"/>
    <property type="match status" value="1"/>
</dbReference>
<dbReference type="SUPFAM" id="SSF52009">
    <property type="entry name" value="Phosphohistidine domain"/>
    <property type="match status" value="1"/>
</dbReference>
<dbReference type="Gene3D" id="3.50.30.10">
    <property type="entry name" value="Phosphohistidine domain"/>
    <property type="match status" value="1"/>
</dbReference>
<comment type="cofactor">
    <cofactor evidence="1">
        <name>Mg(2+)</name>
        <dbReference type="ChEBI" id="CHEBI:18420"/>
    </cofactor>
</comment>
<keyword evidence="4" id="KW-0479">Metal-binding</keyword>
<evidence type="ECO:0000256" key="3">
    <source>
        <dbReference type="ARBA" id="ARBA00022679"/>
    </source>
</evidence>
<sequence length="291" mass="32694">IQDHVSRFEVMEDSYLRERGNDIKDIGVRILGHLEKTDRRKMHFPRDAILVGNDLSVGDLAAVPLSRLKALVSGRGSVNSHLAILAEALGIPTAMGVQDLPMELIDGGTMIVDGFQGNLITAPTNSQKAYYDKVQKEELDLQRDLEGIKNLSCRTPDGRRTLLWVNTGLLSDVAKSLDRGAEGVGLYRTEVYFMMNEAFPTEEEQRLIYREHMQAFSPYPVTMRTLDIGGDKSLPYFPIKEENPFLGWRGIRVSLDHPEIFLAQIRAMIRASEGIESYLRIMLPMVSSVSE</sequence>
<evidence type="ECO:0000259" key="8">
    <source>
        <dbReference type="Pfam" id="PF02896"/>
    </source>
</evidence>
<dbReference type="PANTHER" id="PTHR46244">
    <property type="entry name" value="PHOSPHOENOLPYRUVATE-PROTEIN PHOSPHOTRANSFERASE"/>
    <property type="match status" value="1"/>
</dbReference>
<dbReference type="InterPro" id="IPR015813">
    <property type="entry name" value="Pyrv/PenolPyrv_kinase-like_dom"/>
</dbReference>
<dbReference type="AlphaFoldDB" id="A0A382UML0"/>
<dbReference type="Gene3D" id="3.20.20.60">
    <property type="entry name" value="Phosphoenolpyruvate-binding domains"/>
    <property type="match status" value="1"/>
</dbReference>
<comment type="similarity">
    <text evidence="2">Belongs to the PEP-utilizing enzyme family.</text>
</comment>
<dbReference type="SUPFAM" id="SSF51621">
    <property type="entry name" value="Phosphoenolpyruvate/pyruvate domain"/>
    <property type="match status" value="1"/>
</dbReference>
<reference evidence="9" key="1">
    <citation type="submission" date="2018-05" db="EMBL/GenBank/DDBJ databases">
        <authorList>
            <person name="Lanie J.A."/>
            <person name="Ng W.-L."/>
            <person name="Kazmierczak K.M."/>
            <person name="Andrzejewski T.M."/>
            <person name="Davidsen T.M."/>
            <person name="Wayne K.J."/>
            <person name="Tettelin H."/>
            <person name="Glass J.I."/>
            <person name="Rusch D."/>
            <person name="Podicherti R."/>
            <person name="Tsui H.-C.T."/>
            <person name="Winkler M.E."/>
        </authorList>
    </citation>
    <scope>NUCLEOTIDE SEQUENCE</scope>
</reference>
<evidence type="ECO:0000256" key="6">
    <source>
        <dbReference type="ARBA" id="ARBA00022842"/>
    </source>
</evidence>
<dbReference type="Pfam" id="PF00391">
    <property type="entry name" value="PEP-utilizers"/>
    <property type="match status" value="1"/>
</dbReference>
<keyword evidence="6" id="KW-0460">Magnesium</keyword>
<accession>A0A382UML0</accession>
<dbReference type="Pfam" id="PF02896">
    <property type="entry name" value="PEP-utilizers_C"/>
    <property type="match status" value="1"/>
</dbReference>
<organism evidence="9">
    <name type="scientific">marine metagenome</name>
    <dbReference type="NCBI Taxonomy" id="408172"/>
    <lineage>
        <taxon>unclassified sequences</taxon>
        <taxon>metagenomes</taxon>
        <taxon>ecological metagenomes</taxon>
    </lineage>
</organism>
<evidence type="ECO:0000256" key="4">
    <source>
        <dbReference type="ARBA" id="ARBA00022723"/>
    </source>
</evidence>
<dbReference type="InterPro" id="IPR000121">
    <property type="entry name" value="PEP_util_C"/>
</dbReference>
<evidence type="ECO:0008006" key="10">
    <source>
        <dbReference type="Google" id="ProtNLM"/>
    </source>
</evidence>
<feature type="domain" description="PEP-utilising enzyme C-terminal" evidence="8">
    <location>
        <begin position="148"/>
        <end position="291"/>
    </location>
</feature>
<gene>
    <name evidence="9" type="ORF">METZ01_LOCUS388357</name>
</gene>
<feature type="non-terminal residue" evidence="9">
    <location>
        <position position="1"/>
    </location>
</feature>
<evidence type="ECO:0000256" key="2">
    <source>
        <dbReference type="ARBA" id="ARBA00007837"/>
    </source>
</evidence>
<proteinExistence type="inferred from homology"/>
<evidence type="ECO:0000313" key="9">
    <source>
        <dbReference type="EMBL" id="SVD35503.1"/>
    </source>
</evidence>
<feature type="domain" description="PEP-utilising enzyme mobile" evidence="7">
    <location>
        <begin position="45"/>
        <end position="117"/>
    </location>
</feature>
<dbReference type="Gene3D" id="1.10.274.10">
    <property type="entry name" value="PtsI, HPr-binding domain"/>
    <property type="match status" value="1"/>
</dbReference>
<keyword evidence="3" id="KW-0808">Transferase</keyword>
<name>A0A382UML0_9ZZZZ</name>
<dbReference type="InterPro" id="IPR040442">
    <property type="entry name" value="Pyrv_kinase-like_dom_sf"/>
</dbReference>
<protein>
    <recommendedName>
        <fullName evidence="10">Phosphoenolpyruvate--protein phosphotransferase</fullName>
    </recommendedName>
</protein>
<dbReference type="InterPro" id="IPR050499">
    <property type="entry name" value="PEP-utilizing_PTS_enzyme"/>
</dbReference>
<dbReference type="InterPro" id="IPR036637">
    <property type="entry name" value="Phosphohistidine_dom_sf"/>
</dbReference>
<feature type="non-terminal residue" evidence="9">
    <location>
        <position position="291"/>
    </location>
</feature>
<keyword evidence="5" id="KW-0418">Kinase</keyword>
<dbReference type="EMBL" id="UINC01145401">
    <property type="protein sequence ID" value="SVD35503.1"/>
    <property type="molecule type" value="Genomic_DNA"/>
</dbReference>
<dbReference type="InterPro" id="IPR008279">
    <property type="entry name" value="PEP-util_enz_mobile_dom"/>
</dbReference>
<dbReference type="GO" id="GO:0016301">
    <property type="term" value="F:kinase activity"/>
    <property type="evidence" value="ECO:0007669"/>
    <property type="project" value="UniProtKB-KW"/>
</dbReference>
<dbReference type="GO" id="GO:0009401">
    <property type="term" value="P:phosphoenolpyruvate-dependent sugar phosphotransferase system"/>
    <property type="evidence" value="ECO:0007669"/>
    <property type="project" value="InterPro"/>
</dbReference>
<dbReference type="InterPro" id="IPR036618">
    <property type="entry name" value="PtsI_HPr-bd_sf"/>
</dbReference>
<evidence type="ECO:0000256" key="1">
    <source>
        <dbReference type="ARBA" id="ARBA00001946"/>
    </source>
</evidence>